<keyword evidence="2 4" id="KW-0863">Zinc-finger</keyword>
<dbReference type="PANTHER" id="PTHR10237:SF14">
    <property type="entry name" value="MYND-TYPE DOMAIN-CONTAINING PROTEIN"/>
    <property type="match status" value="1"/>
</dbReference>
<proteinExistence type="predicted"/>
<accession>A0A0H2S645</accession>
<evidence type="ECO:0000259" key="5">
    <source>
        <dbReference type="PROSITE" id="PS50865"/>
    </source>
</evidence>
<dbReference type="InParanoid" id="A0A0H2S645"/>
<dbReference type="STRING" id="27342.A0A0H2S645"/>
<dbReference type="GO" id="GO:0005634">
    <property type="term" value="C:nucleus"/>
    <property type="evidence" value="ECO:0007669"/>
    <property type="project" value="TreeGrafter"/>
</dbReference>
<dbReference type="SUPFAM" id="SSF144232">
    <property type="entry name" value="HIT/MYND zinc finger-like"/>
    <property type="match status" value="1"/>
</dbReference>
<evidence type="ECO:0000256" key="3">
    <source>
        <dbReference type="ARBA" id="ARBA00022833"/>
    </source>
</evidence>
<evidence type="ECO:0000256" key="4">
    <source>
        <dbReference type="PROSITE-ProRule" id="PRU00134"/>
    </source>
</evidence>
<keyword evidence="3" id="KW-0862">Zinc</keyword>
<keyword evidence="1" id="KW-0479">Metal-binding</keyword>
<dbReference type="GO" id="GO:0008270">
    <property type="term" value="F:zinc ion binding"/>
    <property type="evidence" value="ECO:0007669"/>
    <property type="project" value="UniProtKB-KW"/>
</dbReference>
<organism evidence="6 7">
    <name type="scientific">Schizopora paradoxa</name>
    <dbReference type="NCBI Taxonomy" id="27342"/>
    <lineage>
        <taxon>Eukaryota</taxon>
        <taxon>Fungi</taxon>
        <taxon>Dikarya</taxon>
        <taxon>Basidiomycota</taxon>
        <taxon>Agaricomycotina</taxon>
        <taxon>Agaricomycetes</taxon>
        <taxon>Hymenochaetales</taxon>
        <taxon>Schizoporaceae</taxon>
        <taxon>Schizopora</taxon>
    </lineage>
</organism>
<dbReference type="GO" id="GO:0000981">
    <property type="term" value="F:DNA-binding transcription factor activity, RNA polymerase II-specific"/>
    <property type="evidence" value="ECO:0007669"/>
    <property type="project" value="TreeGrafter"/>
</dbReference>
<sequence length="624" mass="71613">MVVGSVPQKKLATRDVIKALKSARTQLDSLNDLSFNLSSLPEKYHTDAFNVFCYHLQKPVELSVLESPKAFRFVLTSLLGIGALGSCKYFPRNVDHLLKCWPETLKWGKAILQTRLFHDLEETFFRCADGVFNMASGVDLDLMRDDSVLDFAVDLWKGHRIKGKGEYFTTGPLLCCMTVKSLNEKQVDYLYKFFACDERYIIRKLLRRFHKAGTSTPKDTTATTDLSDLLRRLESFSKSPLSHEIRCTNAIPIAISVMDALMDDPNQTPEHGFSVRFSLDFLLQIVPTQTNYIGEAISSGVIRTLVRVAANQQYKCLEKPVYLLNEIQLGLVFKDILTDAITSMKHIAEGNLDVSRLLQSATLSFQEEWAKFSSLLLEHAVILELFDNDHGIERGSCACCQQMSERKEFKQCSGCGIILYCSKACQRRDWPRHRKMCERVDDESIGHLIFNSDRWSRRLATLQVNRYWPSIVSLAKEEGIPLDYLGVQVRHDSVPFKIEVHDFRDFYDEINPLEPMMIKEILRRRKTKESHPCTLLTITHMGMAEVSYMIYLDNALDYLPEKMSETRGAICLDENDKALFPAKQDNVEDIISRSHMLSDSDWRILWRNLPFQSLASADMQNYNK</sequence>
<dbReference type="InterPro" id="IPR002893">
    <property type="entry name" value="Znf_MYND"/>
</dbReference>
<dbReference type="InterPro" id="IPR024119">
    <property type="entry name" value="TF_DEAF-1"/>
</dbReference>
<dbReference type="AlphaFoldDB" id="A0A0H2S645"/>
<dbReference type="PANTHER" id="PTHR10237">
    <property type="entry name" value="DEFORMED EPIDERMAL AUTOREGULATORY FACTOR 1 HOMOLOG SUPPRESSIN"/>
    <property type="match status" value="1"/>
</dbReference>
<evidence type="ECO:0000256" key="1">
    <source>
        <dbReference type="ARBA" id="ARBA00022723"/>
    </source>
</evidence>
<dbReference type="Gene3D" id="6.10.140.2220">
    <property type="match status" value="1"/>
</dbReference>
<evidence type="ECO:0000313" key="7">
    <source>
        <dbReference type="Proteomes" id="UP000053477"/>
    </source>
</evidence>
<reference evidence="6 7" key="1">
    <citation type="submission" date="2015-04" db="EMBL/GenBank/DDBJ databases">
        <title>Complete genome sequence of Schizopora paradoxa KUC8140, a cosmopolitan wood degrader in East Asia.</title>
        <authorList>
            <consortium name="DOE Joint Genome Institute"/>
            <person name="Min B."/>
            <person name="Park H."/>
            <person name="Jang Y."/>
            <person name="Kim J.-J."/>
            <person name="Kim K.H."/>
            <person name="Pangilinan J."/>
            <person name="Lipzen A."/>
            <person name="Riley R."/>
            <person name="Grigoriev I.V."/>
            <person name="Spatafora J.W."/>
            <person name="Choi I.-G."/>
        </authorList>
    </citation>
    <scope>NUCLEOTIDE SEQUENCE [LARGE SCALE GENOMIC DNA]</scope>
    <source>
        <strain evidence="6 7">KUC8140</strain>
    </source>
</reference>
<keyword evidence="7" id="KW-1185">Reference proteome</keyword>
<feature type="domain" description="MYND-type" evidence="5">
    <location>
        <begin position="397"/>
        <end position="437"/>
    </location>
</feature>
<dbReference type="PROSITE" id="PS01360">
    <property type="entry name" value="ZF_MYND_1"/>
    <property type="match status" value="1"/>
</dbReference>
<gene>
    <name evidence="6" type="ORF">SCHPADRAFT_926067</name>
</gene>
<dbReference type="Proteomes" id="UP000053477">
    <property type="component" value="Unassembled WGS sequence"/>
</dbReference>
<evidence type="ECO:0000313" key="6">
    <source>
        <dbReference type="EMBL" id="KLO17128.1"/>
    </source>
</evidence>
<dbReference type="EMBL" id="KQ085908">
    <property type="protein sequence ID" value="KLO17128.1"/>
    <property type="molecule type" value="Genomic_DNA"/>
</dbReference>
<name>A0A0H2S645_9AGAM</name>
<evidence type="ECO:0000256" key="2">
    <source>
        <dbReference type="ARBA" id="ARBA00022771"/>
    </source>
</evidence>
<dbReference type="Pfam" id="PF01753">
    <property type="entry name" value="zf-MYND"/>
    <property type="match status" value="1"/>
</dbReference>
<protein>
    <recommendedName>
        <fullName evidence="5">MYND-type domain-containing protein</fullName>
    </recommendedName>
</protein>
<dbReference type="OrthoDB" id="432970at2759"/>
<dbReference type="PROSITE" id="PS50865">
    <property type="entry name" value="ZF_MYND_2"/>
    <property type="match status" value="1"/>
</dbReference>